<dbReference type="PANTHER" id="PTHR31642:SF315">
    <property type="entry name" value="ACYLTRANSFERASE EASC"/>
    <property type="match status" value="1"/>
</dbReference>
<dbReference type="InterPro" id="IPR023213">
    <property type="entry name" value="CAT-like_dom_sf"/>
</dbReference>
<sequence length="487" mass="54638">METLTSTFKPEHINCGRSVKLSAIDHIAPRDYHTIYFFFRHQPGVEKTIIFRDLEASFHATTQQIPDLLCSIGQRHGDRDELELVYGRDSGAAISYKDYTTSALSRSWPHGSFQDLEREHFPYYKLESRLLLGPIDLCGSRKRGVSLQANFIPGGLILSTRLHHLLCDGSGSYTFHSILAQNMAAAAAGVSPTTRCPVDVIDRDTVVSGEKGVSLADFPEWRPVQTLGDYSEVALTGTSYGSTPLPKVRYATYFISEANMKRLRDGLTRPNDISPSTIEAVGAFLWSSVLQVREIDTIRYPEAKLSITIDTRARMRGPVVSPSYWGNLSEPNAVARMPTKPLCQPYQSDPEKERWRTTLPDAALRIKQATSAVDNTAVRRLVGLLNQMPKATSLTWNVDRWPGPDMLVVCVNKLLFNHLDFGARLGCSEALRFTVGDTEGKPDGRCLILPPRQKDGRGLEVALQYDVQTLERLKDNREFAQFFEWRN</sequence>
<evidence type="ECO:0000313" key="1">
    <source>
        <dbReference type="EMBL" id="TKA30633.1"/>
    </source>
</evidence>
<keyword evidence="2" id="KW-1185">Reference proteome</keyword>
<dbReference type="EMBL" id="NAJL01000010">
    <property type="protein sequence ID" value="TKA30633.1"/>
    <property type="molecule type" value="Genomic_DNA"/>
</dbReference>
<dbReference type="AlphaFoldDB" id="A0A4U0U634"/>
<protein>
    <recommendedName>
        <fullName evidence="3">Trichothecene 3-O-acetyltransferase</fullName>
    </recommendedName>
</protein>
<dbReference type="PANTHER" id="PTHR31642">
    <property type="entry name" value="TRICHOTHECENE 3-O-ACETYLTRANSFERASE"/>
    <property type="match status" value="1"/>
</dbReference>
<dbReference type="Gene3D" id="3.30.559.10">
    <property type="entry name" value="Chloramphenicol acetyltransferase-like domain"/>
    <property type="match status" value="2"/>
</dbReference>
<dbReference type="OrthoDB" id="1862401at2759"/>
<gene>
    <name evidence="1" type="ORF">B0A50_02353</name>
</gene>
<comment type="caution">
    <text evidence="1">The sequence shown here is derived from an EMBL/GenBank/DDBJ whole genome shotgun (WGS) entry which is preliminary data.</text>
</comment>
<organism evidence="1 2">
    <name type="scientific">Salinomyces thailandicus</name>
    <dbReference type="NCBI Taxonomy" id="706561"/>
    <lineage>
        <taxon>Eukaryota</taxon>
        <taxon>Fungi</taxon>
        <taxon>Dikarya</taxon>
        <taxon>Ascomycota</taxon>
        <taxon>Pezizomycotina</taxon>
        <taxon>Dothideomycetes</taxon>
        <taxon>Dothideomycetidae</taxon>
        <taxon>Mycosphaerellales</taxon>
        <taxon>Teratosphaeriaceae</taxon>
        <taxon>Salinomyces</taxon>
    </lineage>
</organism>
<evidence type="ECO:0008006" key="3">
    <source>
        <dbReference type="Google" id="ProtNLM"/>
    </source>
</evidence>
<dbReference type="InterPro" id="IPR050317">
    <property type="entry name" value="Plant_Fungal_Acyltransferase"/>
</dbReference>
<dbReference type="Pfam" id="PF02458">
    <property type="entry name" value="Transferase"/>
    <property type="match status" value="1"/>
</dbReference>
<reference evidence="1 2" key="1">
    <citation type="submission" date="2017-03" db="EMBL/GenBank/DDBJ databases">
        <title>Genomes of endolithic fungi from Antarctica.</title>
        <authorList>
            <person name="Coleine C."/>
            <person name="Masonjones S."/>
            <person name="Stajich J.E."/>
        </authorList>
    </citation>
    <scope>NUCLEOTIDE SEQUENCE [LARGE SCALE GENOMIC DNA]</scope>
    <source>
        <strain evidence="1 2">CCFEE 6315</strain>
    </source>
</reference>
<dbReference type="GO" id="GO:0016747">
    <property type="term" value="F:acyltransferase activity, transferring groups other than amino-acyl groups"/>
    <property type="evidence" value="ECO:0007669"/>
    <property type="project" value="TreeGrafter"/>
</dbReference>
<name>A0A4U0U634_9PEZI</name>
<accession>A0A4U0U634</accession>
<evidence type="ECO:0000313" key="2">
    <source>
        <dbReference type="Proteomes" id="UP000308549"/>
    </source>
</evidence>
<proteinExistence type="predicted"/>
<dbReference type="Proteomes" id="UP000308549">
    <property type="component" value="Unassembled WGS sequence"/>
</dbReference>